<dbReference type="SUPFAM" id="SSF53187">
    <property type="entry name" value="Zn-dependent exopeptidases"/>
    <property type="match status" value="1"/>
</dbReference>
<dbReference type="AlphaFoldDB" id="A0A660SP56"/>
<dbReference type="GO" id="GO:0004177">
    <property type="term" value="F:aminopeptidase activity"/>
    <property type="evidence" value="ECO:0007669"/>
    <property type="project" value="UniProtKB-KW"/>
</dbReference>
<comment type="similarity">
    <text evidence="1">Belongs to the peptidase M42 family.</text>
</comment>
<evidence type="ECO:0000313" key="7">
    <source>
        <dbReference type="Proteomes" id="UP000271125"/>
    </source>
</evidence>
<dbReference type="InterPro" id="IPR023367">
    <property type="entry name" value="Peptidase_M42_dom2"/>
</dbReference>
<keyword evidence="3" id="KW-0645">Protease</keyword>
<dbReference type="SUPFAM" id="SSF101821">
    <property type="entry name" value="Aminopeptidase/glucanase lid domain"/>
    <property type="match status" value="1"/>
</dbReference>
<comment type="caution">
    <text evidence="6">The sequence shown here is derived from an EMBL/GenBank/DDBJ whole genome shotgun (WGS) entry which is preliminary data.</text>
</comment>
<keyword evidence="5" id="KW-0378">Hydrolase</keyword>
<evidence type="ECO:0000313" key="6">
    <source>
        <dbReference type="EMBL" id="RKX72577.1"/>
    </source>
</evidence>
<accession>A0A660SP56</accession>
<dbReference type="GO" id="GO:0046872">
    <property type="term" value="F:metal ion binding"/>
    <property type="evidence" value="ECO:0007669"/>
    <property type="project" value="UniProtKB-KW"/>
</dbReference>
<dbReference type="InterPro" id="IPR008007">
    <property type="entry name" value="Peptidase_M42"/>
</dbReference>
<dbReference type="Proteomes" id="UP000271125">
    <property type="component" value="Unassembled WGS sequence"/>
</dbReference>
<reference evidence="6 7" key="1">
    <citation type="submission" date="2018-06" db="EMBL/GenBank/DDBJ databases">
        <title>Extensive metabolic versatility and redundancy in microbially diverse, dynamic hydrothermal sediments.</title>
        <authorList>
            <person name="Dombrowski N."/>
            <person name="Teske A."/>
            <person name="Baker B.J."/>
        </authorList>
    </citation>
    <scope>NUCLEOTIDE SEQUENCE [LARGE SCALE GENOMIC DNA]</scope>
    <source>
        <strain evidence="6">B10_G13</strain>
    </source>
</reference>
<proteinExistence type="inferred from homology"/>
<protein>
    <submittedName>
        <fullName evidence="6">M42 family peptidase</fullName>
    </submittedName>
</protein>
<dbReference type="PANTHER" id="PTHR32481:SF0">
    <property type="entry name" value="AMINOPEPTIDASE YPDE-RELATED"/>
    <property type="match status" value="1"/>
</dbReference>
<evidence type="ECO:0000256" key="3">
    <source>
        <dbReference type="ARBA" id="ARBA00022670"/>
    </source>
</evidence>
<feature type="non-terminal residue" evidence="6">
    <location>
        <position position="260"/>
    </location>
</feature>
<evidence type="ECO:0000256" key="2">
    <source>
        <dbReference type="ARBA" id="ARBA00022438"/>
    </source>
</evidence>
<dbReference type="Pfam" id="PF05343">
    <property type="entry name" value="Peptidase_M42"/>
    <property type="match status" value="1"/>
</dbReference>
<organism evidence="6 7">
    <name type="scientific">candidate division TA06 bacterium</name>
    <dbReference type="NCBI Taxonomy" id="2250710"/>
    <lineage>
        <taxon>Bacteria</taxon>
        <taxon>Bacteria division TA06</taxon>
    </lineage>
</organism>
<keyword evidence="2" id="KW-0031">Aminopeptidase</keyword>
<dbReference type="Gene3D" id="3.40.630.10">
    <property type="entry name" value="Zn peptidases"/>
    <property type="match status" value="1"/>
</dbReference>
<dbReference type="InterPro" id="IPR051464">
    <property type="entry name" value="Peptidase_M42_aminopept"/>
</dbReference>
<keyword evidence="4" id="KW-0479">Metal-binding</keyword>
<evidence type="ECO:0000256" key="4">
    <source>
        <dbReference type="ARBA" id="ARBA00022723"/>
    </source>
</evidence>
<evidence type="ECO:0000256" key="5">
    <source>
        <dbReference type="ARBA" id="ARBA00022801"/>
    </source>
</evidence>
<gene>
    <name evidence="6" type="ORF">DRP43_00390</name>
</gene>
<dbReference type="EMBL" id="QNBD01000010">
    <property type="protein sequence ID" value="RKX72577.1"/>
    <property type="molecule type" value="Genomic_DNA"/>
</dbReference>
<evidence type="ECO:0000256" key="1">
    <source>
        <dbReference type="ARBA" id="ARBA00006272"/>
    </source>
</evidence>
<dbReference type="PANTHER" id="PTHR32481">
    <property type="entry name" value="AMINOPEPTIDASE"/>
    <property type="match status" value="1"/>
</dbReference>
<name>A0A660SP56_UNCT6</name>
<dbReference type="Gene3D" id="2.40.30.40">
    <property type="entry name" value="Peptidase M42, domain 2"/>
    <property type="match status" value="1"/>
</dbReference>
<dbReference type="GO" id="GO:0006508">
    <property type="term" value="P:proteolysis"/>
    <property type="evidence" value="ECO:0007669"/>
    <property type="project" value="UniProtKB-KW"/>
</dbReference>
<sequence>MIIANLSNAMGVSGNEFEIRSLLYKLAKKYADSIKIDAMGNIVAYKKGAKSKRKLMIAAHMDEVGFVITGIDDKGFLKIARVGGIDPRICVDKRVIVGRDKIPGVITSKPIHLLNKSEREKIVPFSSLLVDIGAKDRDEVKKYLKLGDSIVFDTIFEKLNQKIIKGKAFDNRLGCYIVLELLKKNYEDDLYAVFTVQEEIGLRGANISAYNIMPDYAVILEATGAQDFPNKKDINISPELGKGTCITIKDGNSFASPELL</sequence>